<keyword evidence="1" id="KW-1133">Transmembrane helix</keyword>
<organism evidence="2">
    <name type="scientific">marine sediment metagenome</name>
    <dbReference type="NCBI Taxonomy" id="412755"/>
    <lineage>
        <taxon>unclassified sequences</taxon>
        <taxon>metagenomes</taxon>
        <taxon>ecological metagenomes</taxon>
    </lineage>
</organism>
<sequence length="65" mass="7207">MQNKHQFDYDTFTHIVKGALIASTGAGALYFLRWIGTLSVGSWTPLIAAGVPILTNMIREWLKGE</sequence>
<dbReference type="AlphaFoldDB" id="X1BQF3"/>
<proteinExistence type="predicted"/>
<name>X1BQF3_9ZZZZ</name>
<accession>X1BQF3</accession>
<keyword evidence="1" id="KW-0472">Membrane</keyword>
<evidence type="ECO:0000313" key="2">
    <source>
        <dbReference type="EMBL" id="GAG86368.1"/>
    </source>
</evidence>
<evidence type="ECO:0008006" key="3">
    <source>
        <dbReference type="Google" id="ProtNLM"/>
    </source>
</evidence>
<gene>
    <name evidence="2" type="ORF">S01H4_28547</name>
</gene>
<protein>
    <recommendedName>
        <fullName evidence="3">Holin</fullName>
    </recommendedName>
</protein>
<dbReference type="EMBL" id="BART01014231">
    <property type="protein sequence ID" value="GAG86368.1"/>
    <property type="molecule type" value="Genomic_DNA"/>
</dbReference>
<comment type="caution">
    <text evidence="2">The sequence shown here is derived from an EMBL/GenBank/DDBJ whole genome shotgun (WGS) entry which is preliminary data.</text>
</comment>
<feature type="transmembrane region" description="Helical" evidence="1">
    <location>
        <begin position="12"/>
        <end position="32"/>
    </location>
</feature>
<reference evidence="2" key="1">
    <citation type="journal article" date="2014" name="Front. Microbiol.">
        <title>High frequency of phylogenetically diverse reductive dehalogenase-homologous genes in deep subseafloor sedimentary metagenomes.</title>
        <authorList>
            <person name="Kawai M."/>
            <person name="Futagami T."/>
            <person name="Toyoda A."/>
            <person name="Takaki Y."/>
            <person name="Nishi S."/>
            <person name="Hori S."/>
            <person name="Arai W."/>
            <person name="Tsubouchi T."/>
            <person name="Morono Y."/>
            <person name="Uchiyama I."/>
            <person name="Ito T."/>
            <person name="Fujiyama A."/>
            <person name="Inagaki F."/>
            <person name="Takami H."/>
        </authorList>
    </citation>
    <scope>NUCLEOTIDE SEQUENCE</scope>
    <source>
        <strain evidence="2">Expedition CK06-06</strain>
    </source>
</reference>
<keyword evidence="1" id="KW-0812">Transmembrane</keyword>
<evidence type="ECO:0000256" key="1">
    <source>
        <dbReference type="SAM" id="Phobius"/>
    </source>
</evidence>